<evidence type="ECO:0000313" key="2">
    <source>
        <dbReference type="Proteomes" id="UP000585258"/>
    </source>
</evidence>
<dbReference type="AlphaFoldDB" id="A0A7X0SCX5"/>
<sequence>MELVEPKFLREGYGYYDNDGLKVKEDAPAWAKKEYNEFMNEIIADETGIDDIQEDDEIVY</sequence>
<dbReference type="RefSeq" id="WP_185164596.1">
    <property type="nucleotide sequence ID" value="NZ_JACKWY010000005.1"/>
</dbReference>
<gene>
    <name evidence="1" type="ORF">H7E68_11065</name>
</gene>
<proteinExistence type="predicted"/>
<name>A0A7X0SCX5_9CLOT</name>
<accession>A0A7X0SCX5</accession>
<reference evidence="1 2" key="1">
    <citation type="submission" date="2020-08" db="EMBL/GenBank/DDBJ databases">
        <title>Clostridia isolated from Swiss meat.</title>
        <authorList>
            <person name="Wambui J."/>
            <person name="Stevens M.J.A."/>
            <person name="Stephan R."/>
        </authorList>
    </citation>
    <scope>NUCLEOTIDE SEQUENCE [LARGE SCALE GENOMIC DNA]</scope>
    <source>
        <strain evidence="1 2">CM001</strain>
    </source>
</reference>
<organism evidence="1 2">
    <name type="scientific">Clostridium gasigenes</name>
    <dbReference type="NCBI Taxonomy" id="94869"/>
    <lineage>
        <taxon>Bacteria</taxon>
        <taxon>Bacillati</taxon>
        <taxon>Bacillota</taxon>
        <taxon>Clostridia</taxon>
        <taxon>Eubacteriales</taxon>
        <taxon>Clostridiaceae</taxon>
        <taxon>Clostridium</taxon>
    </lineage>
</organism>
<evidence type="ECO:0000313" key="1">
    <source>
        <dbReference type="EMBL" id="MBB6715269.1"/>
    </source>
</evidence>
<dbReference type="EMBL" id="JACKWY010000005">
    <property type="protein sequence ID" value="MBB6715269.1"/>
    <property type="molecule type" value="Genomic_DNA"/>
</dbReference>
<protein>
    <submittedName>
        <fullName evidence="1">Uncharacterized protein</fullName>
    </submittedName>
</protein>
<dbReference type="Proteomes" id="UP000585258">
    <property type="component" value="Unassembled WGS sequence"/>
</dbReference>
<comment type="caution">
    <text evidence="1">The sequence shown here is derived from an EMBL/GenBank/DDBJ whole genome shotgun (WGS) entry which is preliminary data.</text>
</comment>